<proteinExistence type="predicted"/>
<evidence type="ECO:0000313" key="2">
    <source>
        <dbReference type="Proteomes" id="UP000305095"/>
    </source>
</evidence>
<dbReference type="Proteomes" id="UP000305095">
    <property type="component" value="Unassembled WGS sequence"/>
</dbReference>
<accession>A0A4U6S0T2</accession>
<dbReference type="AlphaFoldDB" id="A0A4U6S0T2"/>
<protein>
    <submittedName>
        <fullName evidence="1">Uncharacterized protein</fullName>
    </submittedName>
</protein>
<evidence type="ECO:0000313" key="1">
    <source>
        <dbReference type="EMBL" id="TKV78286.1"/>
    </source>
</evidence>
<reference evidence="1 2" key="1">
    <citation type="submission" date="2019-05" db="EMBL/GenBank/DDBJ databases">
        <title>Draft Genome of Bradyrhizobium elkanii strain SEMIA 938, Used in Commercial Inoculants for Lupinus spp. in Brazil.</title>
        <authorList>
            <person name="Hungria M."/>
            <person name="Delamuta J.R.M."/>
            <person name="Ribeiro R.A."/>
            <person name="Nogueira M.A."/>
        </authorList>
    </citation>
    <scope>NUCLEOTIDE SEQUENCE [LARGE SCALE GENOMIC DNA]</scope>
    <source>
        <strain evidence="1 2">Semia 938</strain>
    </source>
</reference>
<organism evidence="1 2">
    <name type="scientific">Bradyrhizobium elkanii</name>
    <dbReference type="NCBI Taxonomy" id="29448"/>
    <lineage>
        <taxon>Bacteria</taxon>
        <taxon>Pseudomonadati</taxon>
        <taxon>Pseudomonadota</taxon>
        <taxon>Alphaproteobacteria</taxon>
        <taxon>Hyphomicrobiales</taxon>
        <taxon>Nitrobacteraceae</taxon>
        <taxon>Bradyrhizobium</taxon>
    </lineage>
</organism>
<sequence>MPTRDTPERPDAGVSETWEGVATAPFNRDLELAVIEGNAIHKLVFPCRRIHGGWAKAGTAERILVQPTHWRAWAK</sequence>
<gene>
    <name evidence="1" type="ORF">FDV58_27520</name>
</gene>
<comment type="caution">
    <text evidence="1">The sequence shown here is derived from an EMBL/GenBank/DDBJ whole genome shotgun (WGS) entry which is preliminary data.</text>
</comment>
<name>A0A4U6S0T2_BRAEL</name>
<dbReference type="EMBL" id="SZZP01000018">
    <property type="protein sequence ID" value="TKV78286.1"/>
    <property type="molecule type" value="Genomic_DNA"/>
</dbReference>